<evidence type="ECO:0000256" key="2">
    <source>
        <dbReference type="SAM" id="MobiDB-lite"/>
    </source>
</evidence>
<dbReference type="OrthoDB" id="4863717at2759"/>
<dbReference type="AlphaFoldDB" id="A0A162MB42"/>
<feature type="compositionally biased region" description="Low complexity" evidence="2">
    <location>
        <begin position="448"/>
        <end position="472"/>
    </location>
</feature>
<feature type="region of interest" description="Disordered" evidence="2">
    <location>
        <begin position="446"/>
        <end position="605"/>
    </location>
</feature>
<feature type="compositionally biased region" description="Acidic residues" evidence="2">
    <location>
        <begin position="591"/>
        <end position="605"/>
    </location>
</feature>
<dbReference type="EMBL" id="AZHD01000028">
    <property type="protein sequence ID" value="OAA53620.1"/>
    <property type="molecule type" value="Genomic_DNA"/>
</dbReference>
<sequence>MAVEAESKDATQVVDGLVGAIKAISADSNYNLLASIFQEVMLLRAKNAELITANRNVFEQYWEFRRDLEDAQAKLESAKAALDAELAGKVQELADMTDARDKLDTALSATKDDLAATTGAKEQLEADLSTANGELDSLRALKQSLEDELSQVTAQLEEQKHLSDAAAQKNAELQMSLTQREAELESTKADLTTTEGRLQEIIREKEGLKETLCHLQTDLANKSSRLNELDSYRIVLKEDPEDVYVKILDTIWTKLFDLVVAHFRQDLEDKVLHDPSCWNNLRNTDALKGPTQIPLPQTNSQVAKAMRIASVLSVLSRTLHKHIFRPVYLIDDDSELTRLLHSVECDNPTKEEHMRSTLLATLPEMQRASAKVRVRQVVREVSWVVQHLLGALPFDAFCAGLSDVCVLACTEWQKIQRAKLKIEPYFGPPYDEFEWQALPLPEFRGRRGLSNSSSTSSSSSSTTRAGSPAPASETQPATSTEEDKTAETTTTTGETGQTEEETATATEAVTEEGTAADAGGAAELPAEEVATPAEGAGDAEADASGAAAAAAAADAETAVADDDDDEGGNSTAAARGRATGTATLTTTGTTDDSDDDDDDASDMDPSDILFVVWPSMTTVENGEQQPITQGLVVTKDQAARAFQEMYTARNGSRSNTKRARTMSFPSMPHPTISAGGGVGVGSAKPGKPFLGVGGGEELSVVG</sequence>
<proteinExistence type="predicted"/>
<dbReference type="SUPFAM" id="SSF57997">
    <property type="entry name" value="Tropomyosin"/>
    <property type="match status" value="1"/>
</dbReference>
<evidence type="ECO:0008006" key="5">
    <source>
        <dbReference type="Google" id="ProtNLM"/>
    </source>
</evidence>
<gene>
    <name evidence="3" type="ORF">SPI_09327</name>
</gene>
<keyword evidence="4" id="KW-1185">Reference proteome</keyword>
<feature type="compositionally biased region" description="Low complexity" evidence="2">
    <location>
        <begin position="487"/>
        <end position="496"/>
    </location>
</feature>
<evidence type="ECO:0000313" key="4">
    <source>
        <dbReference type="Proteomes" id="UP000076874"/>
    </source>
</evidence>
<organism evidence="3 4">
    <name type="scientific">Niveomyces insectorum RCEF 264</name>
    <dbReference type="NCBI Taxonomy" id="1081102"/>
    <lineage>
        <taxon>Eukaryota</taxon>
        <taxon>Fungi</taxon>
        <taxon>Dikarya</taxon>
        <taxon>Ascomycota</taxon>
        <taxon>Pezizomycotina</taxon>
        <taxon>Sordariomycetes</taxon>
        <taxon>Hypocreomycetidae</taxon>
        <taxon>Hypocreales</taxon>
        <taxon>Cordycipitaceae</taxon>
        <taxon>Niveomyces</taxon>
    </lineage>
</organism>
<accession>A0A162MB42</accession>
<reference evidence="3 4" key="1">
    <citation type="journal article" date="2016" name="Genome Biol. Evol.">
        <title>Divergent and convergent evolution of fungal pathogenicity.</title>
        <authorList>
            <person name="Shang Y."/>
            <person name="Xiao G."/>
            <person name="Zheng P."/>
            <person name="Cen K."/>
            <person name="Zhan S."/>
            <person name="Wang C."/>
        </authorList>
    </citation>
    <scope>NUCLEOTIDE SEQUENCE [LARGE SCALE GENOMIC DNA]</scope>
    <source>
        <strain evidence="3 4">RCEF 264</strain>
    </source>
</reference>
<feature type="coiled-coil region" evidence="1">
    <location>
        <begin position="61"/>
        <end position="88"/>
    </location>
</feature>
<dbReference type="Proteomes" id="UP000076874">
    <property type="component" value="Unassembled WGS sequence"/>
</dbReference>
<protein>
    <recommendedName>
        <fullName evidence="5">Mei5 protein</fullName>
    </recommendedName>
</protein>
<feature type="compositionally biased region" description="Low complexity" evidence="2">
    <location>
        <begin position="568"/>
        <end position="590"/>
    </location>
</feature>
<evidence type="ECO:0000313" key="3">
    <source>
        <dbReference type="EMBL" id="OAA53620.1"/>
    </source>
</evidence>
<name>A0A162MB42_9HYPO</name>
<feature type="coiled-coil region" evidence="1">
    <location>
        <begin position="121"/>
        <end position="211"/>
    </location>
</feature>
<feature type="compositionally biased region" description="Low complexity" evidence="2">
    <location>
        <begin position="503"/>
        <end position="558"/>
    </location>
</feature>
<evidence type="ECO:0000256" key="1">
    <source>
        <dbReference type="SAM" id="Coils"/>
    </source>
</evidence>
<comment type="caution">
    <text evidence="3">The sequence shown here is derived from an EMBL/GenBank/DDBJ whole genome shotgun (WGS) entry which is preliminary data.</text>
</comment>
<keyword evidence="1" id="KW-0175">Coiled coil</keyword>